<dbReference type="PANTHER" id="PTHR39219:SF1">
    <property type="entry name" value="ER MEMBRANE PROTEIN COMPLEX SUBUNIT 10"/>
    <property type="match status" value="1"/>
</dbReference>
<keyword evidence="3" id="KW-1185">Reference proteome</keyword>
<accession>A0A0P7BHF5</accession>
<dbReference type="AlphaFoldDB" id="A0A0P7BHF5"/>
<feature type="signal peptide" evidence="1">
    <location>
        <begin position="1"/>
        <end position="18"/>
    </location>
</feature>
<organism evidence="2 3">
    <name type="scientific">Neonectria ditissima</name>
    <dbReference type="NCBI Taxonomy" id="78410"/>
    <lineage>
        <taxon>Eukaryota</taxon>
        <taxon>Fungi</taxon>
        <taxon>Dikarya</taxon>
        <taxon>Ascomycota</taxon>
        <taxon>Pezizomycotina</taxon>
        <taxon>Sordariomycetes</taxon>
        <taxon>Hypocreomycetidae</taxon>
        <taxon>Hypocreales</taxon>
        <taxon>Nectriaceae</taxon>
        <taxon>Neonectria</taxon>
    </lineage>
</organism>
<gene>
    <name evidence="2" type="ORF">AK830_g6170</name>
</gene>
<keyword evidence="1" id="KW-0732">Signal</keyword>
<name>A0A0P7BHF5_9HYPO</name>
<evidence type="ECO:0000256" key="1">
    <source>
        <dbReference type="SAM" id="SignalP"/>
    </source>
</evidence>
<protein>
    <recommendedName>
        <fullName evidence="4">ER membrane protein complex subunit 10</fullName>
    </recommendedName>
</protein>
<evidence type="ECO:0000313" key="2">
    <source>
        <dbReference type="EMBL" id="KPM40377.1"/>
    </source>
</evidence>
<dbReference type="PANTHER" id="PTHR39219">
    <property type="entry name" value="ER MEMBRANE PROTEIN COMPLEX SUBUNIT 10"/>
    <property type="match status" value="1"/>
</dbReference>
<dbReference type="OrthoDB" id="1894652at2759"/>
<reference evidence="2 3" key="1">
    <citation type="submission" date="2015-09" db="EMBL/GenBank/DDBJ databases">
        <title>Draft genome of a European isolate of the apple canker pathogen Neonectria ditissima.</title>
        <authorList>
            <person name="Gomez-Cortecero A."/>
            <person name="Harrison R.J."/>
            <person name="Armitage A.D."/>
        </authorList>
    </citation>
    <scope>NUCLEOTIDE SEQUENCE [LARGE SCALE GENOMIC DNA]</scope>
    <source>
        <strain evidence="2 3">R09/05</strain>
    </source>
</reference>
<feature type="chain" id="PRO_5006135825" description="ER membrane protein complex subunit 10" evidence="1">
    <location>
        <begin position="19"/>
        <end position="190"/>
    </location>
</feature>
<sequence>MRIATLLSTLCAAALVAAQQRTAQIYIQPIHASAPSPQLLAEVAYDPAASSSSQVISYEAPELPEAATLVRIGQYDPKSGRWVSGTTAASVANFDKGYAPNILLSVDEQGEVRSAAYKGVQIDAGQTRDFGPKVVVLTASKGKQPELNKPVVLSPEGKKVGEEPEKSLLQKYWWVIGIVVVMTMAGGGDK</sequence>
<dbReference type="EMBL" id="LKCW01000085">
    <property type="protein sequence ID" value="KPM40377.1"/>
    <property type="molecule type" value="Genomic_DNA"/>
</dbReference>
<dbReference type="Proteomes" id="UP000050424">
    <property type="component" value="Unassembled WGS sequence"/>
</dbReference>
<comment type="caution">
    <text evidence="2">The sequence shown here is derived from an EMBL/GenBank/DDBJ whole genome shotgun (WGS) entry which is preliminary data.</text>
</comment>
<proteinExistence type="predicted"/>
<dbReference type="Pfam" id="PF21203">
    <property type="entry name" value="ECM10"/>
    <property type="match status" value="1"/>
</dbReference>
<dbReference type="STRING" id="78410.A0A0P7BHF5"/>
<evidence type="ECO:0000313" key="3">
    <source>
        <dbReference type="Proteomes" id="UP000050424"/>
    </source>
</evidence>
<evidence type="ECO:0008006" key="4">
    <source>
        <dbReference type="Google" id="ProtNLM"/>
    </source>
</evidence>